<evidence type="ECO:0008006" key="4">
    <source>
        <dbReference type="Google" id="ProtNLM"/>
    </source>
</evidence>
<keyword evidence="1" id="KW-0812">Transmembrane</keyword>
<dbReference type="NCBIfam" id="NF041635">
    <property type="entry name" value="STM3941_fam"/>
    <property type="match status" value="1"/>
</dbReference>
<dbReference type="RefSeq" id="WP_344672782.1">
    <property type="nucleotide sequence ID" value="NZ_BAAAZI010000001.1"/>
</dbReference>
<dbReference type="EMBL" id="BAAAZI010000001">
    <property type="protein sequence ID" value="GAA4131464.1"/>
    <property type="molecule type" value="Genomic_DNA"/>
</dbReference>
<proteinExistence type="predicted"/>
<sequence>METTTIKYGAGGQRKTALLFLGIGVIGLAFVYYSWFMKNDGVIFGRYTSIFITLLGFGAFLKLTIWPKKADAAAMIISQQGISSFTTPIARAIGLVAWDDIQFIHLEKNILHIILHDPKKYSGKIKNFFVRDTFLKTKEGAIPVSILEIDSTAQELTDILRKYPVRLNR</sequence>
<keyword evidence="1" id="KW-1133">Transmembrane helix</keyword>
<dbReference type="InterPro" id="IPR048136">
    <property type="entry name" value="STM3941-like"/>
</dbReference>
<evidence type="ECO:0000313" key="2">
    <source>
        <dbReference type="EMBL" id="GAA4131464.1"/>
    </source>
</evidence>
<accession>A0ABP7Y783</accession>
<protein>
    <recommendedName>
        <fullName evidence="4">PH (Pleckstrin Homology) domain-containing protein</fullName>
    </recommendedName>
</protein>
<evidence type="ECO:0000256" key="1">
    <source>
        <dbReference type="SAM" id="Phobius"/>
    </source>
</evidence>
<organism evidence="2 3">
    <name type="scientific">Sphingobacterium kyonggiense</name>
    <dbReference type="NCBI Taxonomy" id="714075"/>
    <lineage>
        <taxon>Bacteria</taxon>
        <taxon>Pseudomonadati</taxon>
        <taxon>Bacteroidota</taxon>
        <taxon>Sphingobacteriia</taxon>
        <taxon>Sphingobacteriales</taxon>
        <taxon>Sphingobacteriaceae</taxon>
        <taxon>Sphingobacterium</taxon>
    </lineage>
</organism>
<keyword evidence="1" id="KW-0472">Membrane</keyword>
<feature type="transmembrane region" description="Helical" evidence="1">
    <location>
        <begin position="47"/>
        <end position="65"/>
    </location>
</feature>
<dbReference type="Proteomes" id="UP001500101">
    <property type="component" value="Unassembled WGS sequence"/>
</dbReference>
<feature type="transmembrane region" description="Helical" evidence="1">
    <location>
        <begin position="17"/>
        <end position="35"/>
    </location>
</feature>
<reference evidence="3" key="1">
    <citation type="journal article" date="2019" name="Int. J. Syst. Evol. Microbiol.">
        <title>The Global Catalogue of Microorganisms (GCM) 10K type strain sequencing project: providing services to taxonomists for standard genome sequencing and annotation.</title>
        <authorList>
            <consortium name="The Broad Institute Genomics Platform"/>
            <consortium name="The Broad Institute Genome Sequencing Center for Infectious Disease"/>
            <person name="Wu L."/>
            <person name="Ma J."/>
        </authorList>
    </citation>
    <scope>NUCLEOTIDE SEQUENCE [LARGE SCALE GENOMIC DNA]</scope>
    <source>
        <strain evidence="3">JCM 16704</strain>
    </source>
</reference>
<name>A0ABP7Y783_9SPHI</name>
<gene>
    <name evidence="2" type="ORF">GCM10022216_01600</name>
</gene>
<keyword evidence="3" id="KW-1185">Reference proteome</keyword>
<comment type="caution">
    <text evidence="2">The sequence shown here is derived from an EMBL/GenBank/DDBJ whole genome shotgun (WGS) entry which is preliminary data.</text>
</comment>
<evidence type="ECO:0000313" key="3">
    <source>
        <dbReference type="Proteomes" id="UP001500101"/>
    </source>
</evidence>